<evidence type="ECO:0000313" key="6">
    <source>
        <dbReference type="Proteomes" id="UP000183442"/>
    </source>
</evidence>
<dbReference type="NCBIfam" id="NF004914">
    <property type="entry name" value="PRK06273.1"/>
    <property type="match status" value="1"/>
</dbReference>
<feature type="domain" description="4Fe-4S ferredoxin-type" evidence="2">
    <location>
        <begin position="85"/>
        <end position="114"/>
    </location>
</feature>
<dbReference type="OrthoDB" id="2837at2157"/>
<reference evidence="3 5" key="1">
    <citation type="journal article" date="2016" name="Genome Announc.">
        <title>Draft Genome Sequence of the Rumen Methanogen Methanobrevibacter olleyae YLM1.</title>
        <authorList>
            <person name="Kelly W.J."/>
            <person name="Li D."/>
            <person name="Lambie S.C."/>
            <person name="Cox F."/>
            <person name="Attwood G.T."/>
            <person name="Altermann E."/>
            <person name="Leahy S.C."/>
        </authorList>
    </citation>
    <scope>NUCLEOTIDE SEQUENCE [LARGE SCALE GENOMIC DNA]</scope>
    <source>
        <strain evidence="3 5">YLM1</strain>
    </source>
</reference>
<dbReference type="Proteomes" id="UP000183442">
    <property type="component" value="Unassembled WGS sequence"/>
</dbReference>
<keyword evidence="5" id="KW-1185">Reference proteome</keyword>
<evidence type="ECO:0000313" key="3">
    <source>
        <dbReference type="EMBL" id="AMK16000.1"/>
    </source>
</evidence>
<dbReference type="EMBL" id="CP014265">
    <property type="protein sequence ID" value="AMK16000.1"/>
    <property type="molecule type" value="Genomic_DNA"/>
</dbReference>
<organism evidence="3 5">
    <name type="scientific">Methanobrevibacter olleyae</name>
    <dbReference type="NCBI Taxonomy" id="294671"/>
    <lineage>
        <taxon>Archaea</taxon>
        <taxon>Methanobacteriati</taxon>
        <taxon>Methanobacteriota</taxon>
        <taxon>Methanomada group</taxon>
        <taxon>Methanobacteria</taxon>
        <taxon>Methanobacteriales</taxon>
        <taxon>Methanobacteriaceae</taxon>
        <taxon>Methanobrevibacter</taxon>
    </lineage>
</organism>
<feature type="domain" description="4Fe-4S ferredoxin-type" evidence="2">
    <location>
        <begin position="42"/>
        <end position="71"/>
    </location>
</feature>
<evidence type="ECO:0000259" key="2">
    <source>
        <dbReference type="PROSITE" id="PS51379"/>
    </source>
</evidence>
<proteinExistence type="predicted"/>
<dbReference type="Gene3D" id="3.30.70.3270">
    <property type="match status" value="1"/>
</dbReference>
<sequence length="224" mass="24828">MKDVLKIMLNGAYTNFKRILFAHDRVTDMELRNAILTGTVEPDKKVDEEACIGCGGCANVCPTGAVTMKPLQNPIKLKEGWVKTEVPELDPLKCVVCYWCHDFCPIYSFFEEAGTIHPGNVGEIHIDTNELLSEPIKISQEKISFISQYLSDKSLLSDNIVADNDYIENVGLGLEKVSKIKDIQDNINEKYEKDTNRSSDINESSEGSSDIDVNSEGSSDKGGE</sequence>
<dbReference type="PROSITE" id="PS51379">
    <property type="entry name" value="4FE4S_FER_2"/>
    <property type="match status" value="2"/>
</dbReference>
<dbReference type="PROSITE" id="PS00198">
    <property type="entry name" value="4FE4S_FER_1"/>
    <property type="match status" value="2"/>
</dbReference>
<dbReference type="InterPro" id="IPR017896">
    <property type="entry name" value="4Fe4S_Fe-S-bd"/>
</dbReference>
<dbReference type="Pfam" id="PF12838">
    <property type="entry name" value="Fer4_7"/>
    <property type="match status" value="1"/>
</dbReference>
<dbReference type="PATRIC" id="fig|294671.3.peg.1504"/>
<reference evidence="6" key="3">
    <citation type="submission" date="2016-10" db="EMBL/GenBank/DDBJ databases">
        <authorList>
            <person name="Varghese N."/>
        </authorList>
    </citation>
    <scope>NUCLEOTIDE SEQUENCE [LARGE SCALE GENOMIC DNA]</scope>
    <source>
        <strain evidence="6">DSM 16632</strain>
    </source>
</reference>
<evidence type="ECO:0000256" key="1">
    <source>
        <dbReference type="SAM" id="MobiDB-lite"/>
    </source>
</evidence>
<reference evidence="5" key="2">
    <citation type="submission" date="2016-02" db="EMBL/GenBank/DDBJ databases">
        <title>The draft genome sequence of the rumen methanogen Methanobrevibacter olleyae YLM1.</title>
        <authorList>
            <consortium name="New Zealand Agricultural Greenhouse Gas Research Centre/Pastoral Greenhouse Gas Research Consortium"/>
            <person name="Kelly W.J."/>
            <person name="Li D."/>
            <person name="Lambie S.C."/>
            <person name="Attwood G.T."/>
            <person name="Altermann E."/>
            <person name="Leahy S.C."/>
        </authorList>
    </citation>
    <scope>NUCLEOTIDE SEQUENCE [LARGE SCALE GENOMIC DNA]</scope>
    <source>
        <strain evidence="5">YLM1</strain>
    </source>
</reference>
<dbReference type="STRING" id="294671.YLM1_1443"/>
<protein>
    <submittedName>
        <fullName evidence="3 4">Energy-converting hydrogenase B subunit L</fullName>
    </submittedName>
</protein>
<dbReference type="SUPFAM" id="SSF54862">
    <property type="entry name" value="4Fe-4S ferredoxins"/>
    <property type="match status" value="1"/>
</dbReference>
<dbReference type="EMBL" id="FOTL01000001">
    <property type="protein sequence ID" value="SFL17212.1"/>
    <property type="molecule type" value="Genomic_DNA"/>
</dbReference>
<reference evidence="4" key="4">
    <citation type="submission" date="2016-10" db="EMBL/GenBank/DDBJ databases">
        <authorList>
            <person name="de Groot N.N."/>
        </authorList>
    </citation>
    <scope>NUCLEOTIDE SEQUENCE [LARGE SCALE GENOMIC DNA]</scope>
    <source>
        <strain evidence="4">DSM 16632</strain>
    </source>
</reference>
<dbReference type="InterPro" id="IPR052977">
    <property type="entry name" value="Polyferredoxin-like_ET"/>
</dbReference>
<feature type="compositionally biased region" description="Low complexity" evidence="1">
    <location>
        <begin position="198"/>
        <end position="212"/>
    </location>
</feature>
<dbReference type="InterPro" id="IPR017900">
    <property type="entry name" value="4Fe4S_Fe_S_CS"/>
</dbReference>
<dbReference type="GeneID" id="28489753"/>
<dbReference type="Proteomes" id="UP000066376">
    <property type="component" value="Chromosome"/>
</dbReference>
<gene>
    <name evidence="4" type="ORF">SAMN02910297_00118</name>
    <name evidence="3" type="ORF">YLM1_1443</name>
</gene>
<dbReference type="PANTHER" id="PTHR43193:SF2">
    <property type="entry name" value="POLYFERREDOXIN PROTEIN FWDF"/>
    <property type="match status" value="1"/>
</dbReference>
<dbReference type="KEGG" id="mol:YLM1_1443"/>
<name>A0A126R0V4_METOL</name>
<accession>A0A126R0V4</accession>
<dbReference type="AlphaFoldDB" id="A0A126R0V4"/>
<dbReference type="GO" id="GO:0016491">
    <property type="term" value="F:oxidoreductase activity"/>
    <property type="evidence" value="ECO:0007669"/>
    <property type="project" value="UniProtKB-ARBA"/>
</dbReference>
<dbReference type="RefSeq" id="WP_067147883.1">
    <property type="nucleotide sequence ID" value="NZ_CP014265.1"/>
</dbReference>
<evidence type="ECO:0000313" key="4">
    <source>
        <dbReference type="EMBL" id="SFL17212.1"/>
    </source>
</evidence>
<evidence type="ECO:0000313" key="5">
    <source>
        <dbReference type="Proteomes" id="UP000066376"/>
    </source>
</evidence>
<dbReference type="PANTHER" id="PTHR43193">
    <property type="match status" value="1"/>
</dbReference>
<feature type="region of interest" description="Disordered" evidence="1">
    <location>
        <begin position="189"/>
        <end position="224"/>
    </location>
</feature>